<protein>
    <submittedName>
        <fullName evidence="2">Uncharacterized protein</fullName>
    </submittedName>
</protein>
<dbReference type="EnsemblMetazoa" id="CJA05980.1">
    <property type="protein sequence ID" value="CJA05980.1"/>
    <property type="gene ID" value="WBGene00125184"/>
</dbReference>
<sequence length="69" mass="7548">MVPKQRSRHPAALDNIPVPFVSPPVPPQNPDLPPAYSSLTSQDCSLPSYETVVSGKVQYMYPSYSNVSN</sequence>
<evidence type="ECO:0000313" key="3">
    <source>
        <dbReference type="Proteomes" id="UP000005237"/>
    </source>
</evidence>
<reference evidence="3" key="1">
    <citation type="submission" date="2010-08" db="EMBL/GenBank/DDBJ databases">
        <authorList>
            <consortium name="Caenorhabditis japonica Sequencing Consortium"/>
            <person name="Wilson R.K."/>
        </authorList>
    </citation>
    <scope>NUCLEOTIDE SEQUENCE [LARGE SCALE GENOMIC DNA]</scope>
    <source>
        <strain evidence="3">DF5081</strain>
    </source>
</reference>
<evidence type="ECO:0000256" key="1">
    <source>
        <dbReference type="SAM" id="MobiDB-lite"/>
    </source>
</evidence>
<evidence type="ECO:0000313" key="2">
    <source>
        <dbReference type="EnsemblMetazoa" id="CJA05980.1"/>
    </source>
</evidence>
<feature type="compositionally biased region" description="Pro residues" evidence="1">
    <location>
        <begin position="20"/>
        <end position="33"/>
    </location>
</feature>
<feature type="region of interest" description="Disordered" evidence="1">
    <location>
        <begin position="1"/>
        <end position="39"/>
    </location>
</feature>
<dbReference type="Proteomes" id="UP000005237">
    <property type="component" value="Unassembled WGS sequence"/>
</dbReference>
<accession>A0A8R1HQC4</accession>
<reference evidence="2" key="2">
    <citation type="submission" date="2022-06" db="UniProtKB">
        <authorList>
            <consortium name="EnsemblMetazoa"/>
        </authorList>
    </citation>
    <scope>IDENTIFICATION</scope>
    <source>
        <strain evidence="2">DF5081</strain>
    </source>
</reference>
<dbReference type="AlphaFoldDB" id="A0A8R1HQC4"/>
<keyword evidence="3" id="KW-1185">Reference proteome</keyword>
<name>A0A8R1HQC4_CAEJA</name>
<proteinExistence type="predicted"/>
<organism evidence="2 3">
    <name type="scientific">Caenorhabditis japonica</name>
    <dbReference type="NCBI Taxonomy" id="281687"/>
    <lineage>
        <taxon>Eukaryota</taxon>
        <taxon>Metazoa</taxon>
        <taxon>Ecdysozoa</taxon>
        <taxon>Nematoda</taxon>
        <taxon>Chromadorea</taxon>
        <taxon>Rhabditida</taxon>
        <taxon>Rhabditina</taxon>
        <taxon>Rhabditomorpha</taxon>
        <taxon>Rhabditoidea</taxon>
        <taxon>Rhabditidae</taxon>
        <taxon>Peloderinae</taxon>
        <taxon>Caenorhabditis</taxon>
    </lineage>
</organism>